<dbReference type="Proteomes" id="UP001500689">
    <property type="component" value="Unassembled WGS sequence"/>
</dbReference>
<comment type="catalytic activity">
    <reaction evidence="4">
        <text>a 4-saturated-(3S)-3-hydroxyacyl-CoA = a (3E)-enoyl-CoA + H2O</text>
        <dbReference type="Rhea" id="RHEA:20724"/>
        <dbReference type="ChEBI" id="CHEBI:15377"/>
        <dbReference type="ChEBI" id="CHEBI:58521"/>
        <dbReference type="ChEBI" id="CHEBI:137480"/>
        <dbReference type="EC" id="4.2.1.17"/>
    </reaction>
</comment>
<dbReference type="SUPFAM" id="SSF52096">
    <property type="entry name" value="ClpP/crotonase"/>
    <property type="match status" value="1"/>
</dbReference>
<protein>
    <submittedName>
        <fullName evidence="6">Enoyl-CoA hydratase/isomerase family protein</fullName>
    </submittedName>
</protein>
<evidence type="ECO:0000256" key="3">
    <source>
        <dbReference type="ARBA" id="ARBA00023709"/>
    </source>
</evidence>
<evidence type="ECO:0000256" key="2">
    <source>
        <dbReference type="ARBA" id="ARBA00023239"/>
    </source>
</evidence>
<proteinExistence type="inferred from homology"/>
<name>A0ABP6UVN6_9PSEU</name>
<evidence type="ECO:0000256" key="5">
    <source>
        <dbReference type="RuleBase" id="RU003707"/>
    </source>
</evidence>
<dbReference type="InterPro" id="IPR029045">
    <property type="entry name" value="ClpP/crotonase-like_dom_sf"/>
</dbReference>
<dbReference type="PANTHER" id="PTHR11941:SF54">
    <property type="entry name" value="ENOYL-COA HYDRATASE, MITOCHONDRIAL"/>
    <property type="match status" value="1"/>
</dbReference>
<dbReference type="EMBL" id="BAAAZN010000001">
    <property type="protein sequence ID" value="GAA3523073.1"/>
    <property type="molecule type" value="Genomic_DNA"/>
</dbReference>
<keyword evidence="7" id="KW-1185">Reference proteome</keyword>
<comment type="caution">
    <text evidence="6">The sequence shown here is derived from an EMBL/GenBank/DDBJ whole genome shotgun (WGS) entry which is preliminary data.</text>
</comment>
<dbReference type="CDD" id="cd06558">
    <property type="entry name" value="crotonase-like"/>
    <property type="match status" value="1"/>
</dbReference>
<comment type="similarity">
    <text evidence="1 5">Belongs to the enoyl-CoA hydratase/isomerase family.</text>
</comment>
<evidence type="ECO:0000256" key="1">
    <source>
        <dbReference type="ARBA" id="ARBA00005254"/>
    </source>
</evidence>
<dbReference type="InterPro" id="IPR014748">
    <property type="entry name" value="Enoyl-CoA_hydra_C"/>
</dbReference>
<dbReference type="InterPro" id="IPR018376">
    <property type="entry name" value="Enoyl-CoA_hyd/isom_CS"/>
</dbReference>
<organism evidence="6 7">
    <name type="scientific">Amycolatopsis ultiminotia</name>
    <dbReference type="NCBI Taxonomy" id="543629"/>
    <lineage>
        <taxon>Bacteria</taxon>
        <taxon>Bacillati</taxon>
        <taxon>Actinomycetota</taxon>
        <taxon>Actinomycetes</taxon>
        <taxon>Pseudonocardiales</taxon>
        <taxon>Pseudonocardiaceae</taxon>
        <taxon>Amycolatopsis</taxon>
    </lineage>
</organism>
<dbReference type="PANTHER" id="PTHR11941">
    <property type="entry name" value="ENOYL-COA HYDRATASE-RELATED"/>
    <property type="match status" value="1"/>
</dbReference>
<dbReference type="RefSeq" id="WP_344854225.1">
    <property type="nucleotide sequence ID" value="NZ_BAAAZN010000001.1"/>
</dbReference>
<accession>A0ABP6UVN6</accession>
<sequence length="277" mass="29938">MTTTQDSVELDTMRCAFPAEGVALLTLNRPDFANGVVPELVRDFLRLLDRLEADNGIRALVLTGAGRQFCAGADLKAMRTYLEERLPVEQEPFNARILFPLTQRLTTSRLPIVAAINGGATAGGLDLALACDLRIASRRAKMGETYVKVGLAPGNGGTYFLPRLVGSGMAAELALTGDVVDAERALAIGLVNHLAEPDELVDDAVALATKLAARPRRAIEATKQALRAAWSQDLTTAMNTSFWVTSALHHTDDLHEGVVAALEKRPPRYNRDRTQLP</sequence>
<gene>
    <name evidence="6" type="ORF">GCM10022222_01270</name>
</gene>
<evidence type="ECO:0000313" key="6">
    <source>
        <dbReference type="EMBL" id="GAA3523073.1"/>
    </source>
</evidence>
<dbReference type="Gene3D" id="3.90.226.10">
    <property type="entry name" value="2-enoyl-CoA Hydratase, Chain A, domain 1"/>
    <property type="match status" value="1"/>
</dbReference>
<dbReference type="PROSITE" id="PS00166">
    <property type="entry name" value="ENOYL_COA_HYDRATASE"/>
    <property type="match status" value="1"/>
</dbReference>
<evidence type="ECO:0000313" key="7">
    <source>
        <dbReference type="Proteomes" id="UP001500689"/>
    </source>
</evidence>
<dbReference type="InterPro" id="IPR001753">
    <property type="entry name" value="Enoyl-CoA_hydra/iso"/>
</dbReference>
<comment type="catalytic activity">
    <reaction evidence="3">
        <text>a (3S)-3-hydroxyacyl-CoA = a (2E)-enoyl-CoA + H2O</text>
        <dbReference type="Rhea" id="RHEA:16105"/>
        <dbReference type="ChEBI" id="CHEBI:15377"/>
        <dbReference type="ChEBI" id="CHEBI:57318"/>
        <dbReference type="ChEBI" id="CHEBI:58856"/>
        <dbReference type="EC" id="4.2.1.17"/>
    </reaction>
</comment>
<evidence type="ECO:0000256" key="4">
    <source>
        <dbReference type="ARBA" id="ARBA00023717"/>
    </source>
</evidence>
<keyword evidence="2" id="KW-0456">Lyase</keyword>
<dbReference type="Gene3D" id="1.10.12.10">
    <property type="entry name" value="Lyase 2-enoyl-coa Hydratase, Chain A, domain 2"/>
    <property type="match status" value="1"/>
</dbReference>
<dbReference type="Pfam" id="PF00378">
    <property type="entry name" value="ECH_1"/>
    <property type="match status" value="1"/>
</dbReference>
<reference evidence="7" key="1">
    <citation type="journal article" date="2019" name="Int. J. Syst. Evol. Microbiol.">
        <title>The Global Catalogue of Microorganisms (GCM) 10K type strain sequencing project: providing services to taxonomists for standard genome sequencing and annotation.</title>
        <authorList>
            <consortium name="The Broad Institute Genomics Platform"/>
            <consortium name="The Broad Institute Genome Sequencing Center for Infectious Disease"/>
            <person name="Wu L."/>
            <person name="Ma J."/>
        </authorList>
    </citation>
    <scope>NUCLEOTIDE SEQUENCE [LARGE SCALE GENOMIC DNA]</scope>
    <source>
        <strain evidence="7">JCM 16898</strain>
    </source>
</reference>